<feature type="compositionally biased region" description="Polar residues" evidence="1">
    <location>
        <begin position="53"/>
        <end position="62"/>
    </location>
</feature>
<reference evidence="3" key="3">
    <citation type="submission" date="2024-02" db="UniProtKB">
        <authorList>
            <consortium name="WormBaseParasite"/>
        </authorList>
    </citation>
    <scope>IDENTIFICATION</scope>
    <source>
        <strain evidence="3">pt0022</strain>
    </source>
</reference>
<accession>A0AAF5RTQ1</accession>
<dbReference type="WBParaSite" id="mrna-Wban_01728">
    <property type="protein sequence ID" value="mrna-Wban_01728"/>
    <property type="gene ID" value="Wban_01728"/>
</dbReference>
<evidence type="ECO:0000313" key="2">
    <source>
        <dbReference type="Proteomes" id="UP000093561"/>
    </source>
</evidence>
<reference evidence="2" key="2">
    <citation type="journal article" date="2016" name="Mol. Ecol.">
        <title>Population genomics of the filarial nematode parasite Wuchereria bancrofti from mosquitoes.</title>
        <authorList>
            <person name="Small S.T."/>
            <person name="Reimer L.J."/>
            <person name="Tisch D.J."/>
            <person name="King C.L."/>
            <person name="Christensen B.M."/>
            <person name="Siba P.M."/>
            <person name="Kazura J.W."/>
            <person name="Serre D."/>
            <person name="Zimmerman P.A."/>
        </authorList>
    </citation>
    <scope>NUCLEOTIDE SEQUENCE</scope>
    <source>
        <strain evidence="2">pt0022</strain>
    </source>
</reference>
<organism evidence="2 3">
    <name type="scientific">Wuchereria bancrofti</name>
    <dbReference type="NCBI Taxonomy" id="6293"/>
    <lineage>
        <taxon>Eukaryota</taxon>
        <taxon>Metazoa</taxon>
        <taxon>Ecdysozoa</taxon>
        <taxon>Nematoda</taxon>
        <taxon>Chromadorea</taxon>
        <taxon>Rhabditida</taxon>
        <taxon>Spirurina</taxon>
        <taxon>Spiruromorpha</taxon>
        <taxon>Filarioidea</taxon>
        <taxon>Onchocercidae</taxon>
        <taxon>Wuchereria</taxon>
    </lineage>
</organism>
<feature type="compositionally biased region" description="Basic and acidic residues" evidence="1">
    <location>
        <begin position="42"/>
        <end position="52"/>
    </location>
</feature>
<evidence type="ECO:0000313" key="3">
    <source>
        <dbReference type="WBParaSite" id="mrna-Wban_01728"/>
    </source>
</evidence>
<name>A0AAF5RTQ1_WUCBA</name>
<dbReference type="Proteomes" id="UP000093561">
    <property type="component" value="Unassembled WGS sequence"/>
</dbReference>
<feature type="region of interest" description="Disordered" evidence="1">
    <location>
        <begin position="38"/>
        <end position="64"/>
    </location>
</feature>
<sequence length="106" mass="12314">MVEDDKGILKLIEDGWETLISLKLHIEDIQATMQCLQQSMERTSRNNSETDRISSQQEQGSTEVRRQLTVKLPRLALKNFDGNPKQWREFWSGFEVAVHQQNLADV</sequence>
<protein>
    <submittedName>
        <fullName evidence="3">Uncharacterized protein</fullName>
    </submittedName>
</protein>
<evidence type="ECO:0000256" key="1">
    <source>
        <dbReference type="SAM" id="MobiDB-lite"/>
    </source>
</evidence>
<reference evidence="2" key="1">
    <citation type="submission" date="2015-03" db="EMBL/GenBank/DDBJ databases">
        <title>Wuchereria bancrofti Genome Sequencing Papua New Guinea Strain.</title>
        <authorList>
            <person name="Small S.T."/>
            <person name="Serre D."/>
            <person name="Zimmerman P.A."/>
        </authorList>
    </citation>
    <scope>NUCLEOTIDE SEQUENCE [LARGE SCALE GENOMIC DNA]</scope>
    <source>
        <strain evidence="2">pt0022</strain>
    </source>
</reference>
<proteinExistence type="predicted"/>
<dbReference type="AlphaFoldDB" id="A0AAF5RTQ1"/>